<reference evidence="10" key="2">
    <citation type="submission" date="2021-03" db="EMBL/GenBank/DDBJ databases">
        <authorList>
            <person name="Artuso I."/>
            <person name="Turrini P."/>
            <person name="Pirolo M."/>
            <person name="Lugli G.A."/>
            <person name="Ventura M."/>
            <person name="Visca P."/>
        </authorList>
    </citation>
    <scope>NUCLEOTIDE SEQUENCE</scope>
    <source>
        <strain evidence="10">LMG 26462</strain>
    </source>
</reference>
<dbReference type="Gene3D" id="3.20.20.140">
    <property type="entry name" value="Metal-dependent hydrolases"/>
    <property type="match status" value="1"/>
</dbReference>
<dbReference type="CDD" id="cd00854">
    <property type="entry name" value="NagA"/>
    <property type="match status" value="1"/>
</dbReference>
<comment type="cofactor">
    <cofactor evidence="8">
        <name>a divalent metal cation</name>
        <dbReference type="ChEBI" id="CHEBI:60240"/>
    </cofactor>
    <text evidence="8">Binds 1 divalent metal cation per subunit.</text>
</comment>
<evidence type="ECO:0000313" key="11">
    <source>
        <dbReference type="Proteomes" id="UP001138921"/>
    </source>
</evidence>
<dbReference type="Gene3D" id="2.30.40.10">
    <property type="entry name" value="Urease, subunit C, domain 1"/>
    <property type="match status" value="1"/>
</dbReference>
<gene>
    <name evidence="10" type="primary">nagA</name>
    <name evidence="10" type="ORF">J1C56_20365</name>
</gene>
<evidence type="ECO:0000256" key="6">
    <source>
        <dbReference type="PIRSR" id="PIRSR038994-1"/>
    </source>
</evidence>
<feature type="binding site" evidence="8">
    <location>
        <position position="196"/>
    </location>
    <ligand>
        <name>Zn(2+)</name>
        <dbReference type="ChEBI" id="CHEBI:29105"/>
    </ligand>
</feature>
<keyword evidence="3 5" id="KW-0378">Hydrolase</keyword>
<dbReference type="InterPro" id="IPR003764">
    <property type="entry name" value="GlcNAc_6-P_deAcase"/>
</dbReference>
<evidence type="ECO:0000256" key="7">
    <source>
        <dbReference type="PIRSR" id="PIRSR038994-2"/>
    </source>
</evidence>
<name>A0A9X1ADN7_9HYPH</name>
<dbReference type="PANTHER" id="PTHR11113">
    <property type="entry name" value="N-ACETYLGLUCOSAMINE-6-PHOSPHATE DEACETYLASE"/>
    <property type="match status" value="1"/>
</dbReference>
<proteinExistence type="inferred from homology"/>
<comment type="caution">
    <text evidence="10">The sequence shown here is derived from an EMBL/GenBank/DDBJ whole genome shotgun (WGS) entry which is preliminary data.</text>
</comment>
<evidence type="ECO:0000256" key="4">
    <source>
        <dbReference type="ARBA" id="ARBA00023277"/>
    </source>
</evidence>
<evidence type="ECO:0000256" key="8">
    <source>
        <dbReference type="PIRSR" id="PIRSR038994-3"/>
    </source>
</evidence>
<dbReference type="EMBL" id="JAFLWW010000006">
    <property type="protein sequence ID" value="MBT1157955.1"/>
    <property type="molecule type" value="Genomic_DNA"/>
</dbReference>
<sequence>MSERLAIAAGRIFDGDAWHEDAALLIADGLVEGIVARRDIPAGLKVTEAGAMLVPGFIDLQVNGGGGLMLNDKPDVDTLDIICKAQMPFGTTAVLPTLITDTPEITRSTIAAGVEAARRKMPGFLGLHLEGPHLSLARKGAHDPQLIRPMDADDEAALIAARPSMPVLLTTIAPESVKAGQVKALADAGIVVSLGHTDTSYRTARAYGEAGASMATHLFNAMSQIGNREPGLAGAAVEISTFSAGLIADGIHVDPATMKIALKAKNGPARIFLVTDAMATIGTDLTSFQLNGRTIKRENGRLTLEDGTLAGADLDMISAVRFMHVAIGYELGEAIRMASLYPAESVKQEHRLGRLATGYAANAVQLTDALDVSGTWIDGKKVFSA</sequence>
<evidence type="ECO:0000313" key="10">
    <source>
        <dbReference type="EMBL" id="MBT1157955.1"/>
    </source>
</evidence>
<feature type="binding site" evidence="7">
    <location>
        <begin position="309"/>
        <end position="311"/>
    </location>
    <ligand>
        <name>substrate</name>
    </ligand>
</feature>
<evidence type="ECO:0000256" key="5">
    <source>
        <dbReference type="PIRNR" id="PIRNR038994"/>
    </source>
</evidence>
<feature type="binding site" evidence="8">
    <location>
        <position position="217"/>
    </location>
    <ligand>
        <name>Zn(2+)</name>
        <dbReference type="ChEBI" id="CHEBI:29105"/>
    </ligand>
</feature>
<dbReference type="GO" id="GO:0008448">
    <property type="term" value="F:N-acetylglucosamine-6-phosphate deacetylase activity"/>
    <property type="evidence" value="ECO:0007669"/>
    <property type="project" value="UniProtKB-EC"/>
</dbReference>
<feature type="binding site" evidence="7">
    <location>
        <position position="252"/>
    </location>
    <ligand>
        <name>substrate</name>
    </ligand>
</feature>
<feature type="binding site" evidence="7">
    <location>
        <position position="141"/>
    </location>
    <ligand>
        <name>substrate</name>
    </ligand>
</feature>
<dbReference type="GO" id="GO:0046872">
    <property type="term" value="F:metal ion binding"/>
    <property type="evidence" value="ECO:0007669"/>
    <property type="project" value="UniProtKB-KW"/>
</dbReference>
<reference evidence="10" key="1">
    <citation type="journal article" date="2021" name="Microorganisms">
        <title>Phylogenomic Reconstruction and Metabolic Potential of the Genus Aminobacter.</title>
        <authorList>
            <person name="Artuso I."/>
            <person name="Turrini P."/>
            <person name="Pirolo M."/>
            <person name="Lugli G.A."/>
            <person name="Ventura M."/>
            <person name="Visca P."/>
        </authorList>
    </citation>
    <scope>NUCLEOTIDE SEQUENCE</scope>
    <source>
        <strain evidence="10">LMG 26462</strain>
    </source>
</reference>
<dbReference type="Pfam" id="PF01979">
    <property type="entry name" value="Amidohydro_1"/>
    <property type="match status" value="1"/>
</dbReference>
<dbReference type="PIRSF" id="PIRSF038994">
    <property type="entry name" value="NagA"/>
    <property type="match status" value="1"/>
</dbReference>
<keyword evidence="4 5" id="KW-0119">Carbohydrate metabolism</keyword>
<feature type="binding site" evidence="7">
    <location>
        <begin position="220"/>
        <end position="221"/>
    </location>
    <ligand>
        <name>substrate</name>
    </ligand>
</feature>
<protein>
    <submittedName>
        <fullName evidence="10">N-acetylglucosamine-6-phosphate deacetylase</fullName>
        <ecNumber evidence="10">3.5.1.25</ecNumber>
    </submittedName>
</protein>
<feature type="binding site" evidence="8">
    <location>
        <position position="130"/>
    </location>
    <ligand>
        <name>Zn(2+)</name>
        <dbReference type="ChEBI" id="CHEBI:29105"/>
    </ligand>
</feature>
<dbReference type="InterPro" id="IPR032466">
    <property type="entry name" value="Metal_Hydrolase"/>
</dbReference>
<comment type="similarity">
    <text evidence="1 5">Belongs to the metallo-dependent hydrolases superfamily. NagA family.</text>
</comment>
<accession>A0A9X1ADN7</accession>
<dbReference type="RefSeq" id="WP_214391896.1">
    <property type="nucleotide sequence ID" value="NZ_JAFLWW010000006.1"/>
</dbReference>
<evidence type="ECO:0000259" key="9">
    <source>
        <dbReference type="Pfam" id="PF01979"/>
    </source>
</evidence>
<feature type="domain" description="Amidohydrolase-related" evidence="9">
    <location>
        <begin position="52"/>
        <end position="382"/>
    </location>
</feature>
<keyword evidence="2 8" id="KW-0479">Metal-binding</keyword>
<dbReference type="InterPro" id="IPR006680">
    <property type="entry name" value="Amidohydro-rel"/>
</dbReference>
<evidence type="ECO:0000256" key="3">
    <source>
        <dbReference type="ARBA" id="ARBA00022801"/>
    </source>
</evidence>
<dbReference type="SUPFAM" id="SSF51556">
    <property type="entry name" value="Metallo-dependent hydrolases"/>
    <property type="match status" value="1"/>
</dbReference>
<feature type="active site" description="Proton donor/acceptor" evidence="6">
    <location>
        <position position="276"/>
    </location>
</feature>
<dbReference type="EC" id="3.5.1.25" evidence="10"/>
<dbReference type="AlphaFoldDB" id="A0A9X1ADN7"/>
<dbReference type="PANTHER" id="PTHR11113:SF14">
    <property type="entry name" value="N-ACETYLGLUCOSAMINE-6-PHOSPHATE DEACETYLASE"/>
    <property type="match status" value="1"/>
</dbReference>
<keyword evidence="11" id="KW-1185">Reference proteome</keyword>
<organism evidence="10 11">
    <name type="scientific">Aminobacter anthyllidis</name>
    <dbReference type="NCBI Taxonomy" id="1035067"/>
    <lineage>
        <taxon>Bacteria</taxon>
        <taxon>Pseudomonadati</taxon>
        <taxon>Pseudomonadota</taxon>
        <taxon>Alphaproteobacteria</taxon>
        <taxon>Hyphomicrobiales</taxon>
        <taxon>Phyllobacteriaceae</taxon>
        <taxon>Aminobacter</taxon>
    </lineage>
</organism>
<dbReference type="InterPro" id="IPR011059">
    <property type="entry name" value="Metal-dep_hydrolase_composite"/>
</dbReference>
<evidence type="ECO:0000256" key="1">
    <source>
        <dbReference type="ARBA" id="ARBA00010716"/>
    </source>
</evidence>
<dbReference type="SUPFAM" id="SSF51338">
    <property type="entry name" value="Composite domain of metallo-dependent hydrolases"/>
    <property type="match status" value="1"/>
</dbReference>
<dbReference type="GO" id="GO:0006046">
    <property type="term" value="P:N-acetylglucosamine catabolic process"/>
    <property type="evidence" value="ECO:0007669"/>
    <property type="project" value="TreeGrafter"/>
</dbReference>
<dbReference type="NCBIfam" id="TIGR00221">
    <property type="entry name" value="nagA"/>
    <property type="match status" value="1"/>
</dbReference>
<feature type="binding site" evidence="7">
    <location>
        <position position="228"/>
    </location>
    <ligand>
        <name>substrate</name>
    </ligand>
</feature>
<dbReference type="Proteomes" id="UP001138921">
    <property type="component" value="Unassembled WGS sequence"/>
</dbReference>
<evidence type="ECO:0000256" key="2">
    <source>
        <dbReference type="ARBA" id="ARBA00022723"/>
    </source>
</evidence>